<evidence type="ECO:0000256" key="1">
    <source>
        <dbReference type="ARBA" id="ARBA00006479"/>
    </source>
</evidence>
<dbReference type="Pfam" id="PF00480">
    <property type="entry name" value="ROK"/>
    <property type="match status" value="1"/>
</dbReference>
<dbReference type="InterPro" id="IPR000600">
    <property type="entry name" value="ROK"/>
</dbReference>
<sequence length="363" mass="40584">MKENNYFLILRTIFHNKTIDRVSLTKITGLSPSTVTRCVTQLLERGVITETSRLEEKTGVGRKSIGLAINPDALKVLLVDIGAQNTNYALGMANGEFVKLESGKTPNSFDEIIDNVNSLTKSYNDVEVVAFSIPGMVDTDNDTILFVPSKGWKNIKIEIPEKVIYADNEANLAMIAEAFQREEVRKSKSSVFVTIREGLGTGLWINGNIFRGPSFTAGEFGHTIFDLSSNIKCRCGNNGCMEGYVSITSYFGKLQKDWGKYLSDLYLRKDKRMQEYIELLAKALMNIVNSINPEYLIVGGELSGLPLDFYKDLEYKLKSKVLEHSASILKVLPATFTHDTYLYGALYAVIEEYFIPNVITIIS</sequence>
<reference evidence="2 3" key="2">
    <citation type="journal article" date="2009" name="Proc. Natl. Acad. Sci. U.S.A.">
        <title>On the chimeric nature, thermophilic origin, and phylogenetic placement of the Thermotogales.</title>
        <authorList>
            <person name="Zhaxybayeva O."/>
            <person name="Swithers K.S."/>
            <person name="Lapierre P."/>
            <person name="Fournier G.P."/>
            <person name="Bickhart D.M."/>
            <person name="DeBoy R.T."/>
            <person name="Nelson K.E."/>
            <person name="Nesbo C.L."/>
            <person name="Doolittle W.F."/>
            <person name="Gogarten J.P."/>
            <person name="Noll K.M."/>
        </authorList>
    </citation>
    <scope>NUCLEOTIDE SEQUENCE [LARGE SCALE GENOMIC DNA]</scope>
    <source>
        <strain evidence="3">ATCC 35602 / DSM 5306 / Rt17-B1</strain>
    </source>
</reference>
<dbReference type="PROSITE" id="PS01125">
    <property type="entry name" value="ROK"/>
    <property type="match status" value="1"/>
</dbReference>
<dbReference type="PANTHER" id="PTHR18964:SF110">
    <property type="entry name" value="TRANSCRIPTIONAL REGULATOR, XYLR-RELATED"/>
    <property type="match status" value="1"/>
</dbReference>
<dbReference type="KEGG" id="fno:Fnod_1669"/>
<dbReference type="Gene3D" id="1.10.10.10">
    <property type="entry name" value="Winged helix-like DNA-binding domain superfamily/Winged helix DNA-binding domain"/>
    <property type="match status" value="1"/>
</dbReference>
<dbReference type="EMBL" id="CP000771">
    <property type="protein sequence ID" value="ABS61504.1"/>
    <property type="molecule type" value="Genomic_DNA"/>
</dbReference>
<dbReference type="Pfam" id="PF13412">
    <property type="entry name" value="HTH_24"/>
    <property type="match status" value="1"/>
</dbReference>
<dbReference type="InterPro" id="IPR036388">
    <property type="entry name" value="WH-like_DNA-bd_sf"/>
</dbReference>
<dbReference type="Proteomes" id="UP000002415">
    <property type="component" value="Chromosome"/>
</dbReference>
<dbReference type="InterPro" id="IPR043129">
    <property type="entry name" value="ATPase_NBD"/>
</dbReference>
<dbReference type="AlphaFoldDB" id="A7HNM1"/>
<dbReference type="InterPro" id="IPR036390">
    <property type="entry name" value="WH_DNA-bd_sf"/>
</dbReference>
<dbReference type="eggNOG" id="COG1940">
    <property type="taxonomic scope" value="Bacteria"/>
</dbReference>
<dbReference type="OrthoDB" id="9796533at2"/>
<accession>A7HNM1</accession>
<comment type="similarity">
    <text evidence="1">Belongs to the ROK (NagC/XylR) family.</text>
</comment>
<name>A7HNM1_FERNB</name>
<evidence type="ECO:0000313" key="2">
    <source>
        <dbReference type="EMBL" id="ABS61504.1"/>
    </source>
</evidence>
<evidence type="ECO:0000313" key="3">
    <source>
        <dbReference type="Proteomes" id="UP000002415"/>
    </source>
</evidence>
<dbReference type="PANTHER" id="PTHR18964">
    <property type="entry name" value="ROK (REPRESSOR, ORF, KINASE) FAMILY"/>
    <property type="match status" value="1"/>
</dbReference>
<gene>
    <name evidence="2" type="ordered locus">Fnod_1669</name>
</gene>
<reference evidence="2 3" key="1">
    <citation type="submission" date="2007-07" db="EMBL/GenBank/DDBJ databases">
        <title>Complete sequence of Fervidobacterium nodosum Rt17-B1.</title>
        <authorList>
            <consortium name="US DOE Joint Genome Institute"/>
            <person name="Copeland A."/>
            <person name="Lucas S."/>
            <person name="Lapidus A."/>
            <person name="Barry K."/>
            <person name="Glavina del Rio T."/>
            <person name="Dalin E."/>
            <person name="Tice H."/>
            <person name="Pitluck S."/>
            <person name="Saunders E."/>
            <person name="Brettin T."/>
            <person name="Bruce D."/>
            <person name="Detter J.C."/>
            <person name="Han C."/>
            <person name="Schmutz J."/>
            <person name="Larimer F."/>
            <person name="Land M."/>
            <person name="Hauser L."/>
            <person name="Kyrpides N."/>
            <person name="Mikhailova N."/>
            <person name="Nelson K."/>
            <person name="Gogarten J.P."/>
            <person name="Noll K."/>
            <person name="Richardson P."/>
        </authorList>
    </citation>
    <scope>NUCLEOTIDE SEQUENCE [LARGE SCALE GENOMIC DNA]</scope>
    <source>
        <strain evidence="3">ATCC 35602 / DSM 5306 / Rt17-B1</strain>
    </source>
</reference>
<protein>
    <submittedName>
        <fullName evidence="2">ROK family protein</fullName>
    </submittedName>
</protein>
<dbReference type="InterPro" id="IPR049874">
    <property type="entry name" value="ROK_cs"/>
</dbReference>
<keyword evidence="3" id="KW-1185">Reference proteome</keyword>
<dbReference type="Gene3D" id="3.30.420.40">
    <property type="match status" value="2"/>
</dbReference>
<dbReference type="HOGENOM" id="CLU_036604_13_1_0"/>
<organism evidence="2 3">
    <name type="scientific">Fervidobacterium nodosum (strain ATCC 35602 / DSM 5306 / Rt17-B1)</name>
    <dbReference type="NCBI Taxonomy" id="381764"/>
    <lineage>
        <taxon>Bacteria</taxon>
        <taxon>Thermotogati</taxon>
        <taxon>Thermotogota</taxon>
        <taxon>Thermotogae</taxon>
        <taxon>Thermotogales</taxon>
        <taxon>Fervidobacteriaceae</taxon>
        <taxon>Fervidobacterium</taxon>
    </lineage>
</organism>
<dbReference type="STRING" id="381764.Fnod_1669"/>
<dbReference type="SUPFAM" id="SSF53067">
    <property type="entry name" value="Actin-like ATPase domain"/>
    <property type="match status" value="1"/>
</dbReference>
<proteinExistence type="inferred from homology"/>
<dbReference type="SUPFAM" id="SSF46785">
    <property type="entry name" value="Winged helix' DNA-binding domain"/>
    <property type="match status" value="1"/>
</dbReference>